<dbReference type="Pfam" id="PF03401">
    <property type="entry name" value="TctC"/>
    <property type="match status" value="1"/>
</dbReference>
<dbReference type="PIRSF" id="PIRSF017082">
    <property type="entry name" value="YflP"/>
    <property type="match status" value="1"/>
</dbReference>
<dbReference type="InterPro" id="IPR042100">
    <property type="entry name" value="Bug_dom1"/>
</dbReference>
<dbReference type="PANTHER" id="PTHR42928:SF5">
    <property type="entry name" value="BLR1237 PROTEIN"/>
    <property type="match status" value="1"/>
</dbReference>
<comment type="similarity">
    <text evidence="1">Belongs to the UPF0065 (bug) family.</text>
</comment>
<organism evidence="3 4">
    <name type="scientific">Pyramidobacter porci</name>
    <dbReference type="NCBI Taxonomy" id="2605789"/>
    <lineage>
        <taxon>Bacteria</taxon>
        <taxon>Thermotogati</taxon>
        <taxon>Synergistota</taxon>
        <taxon>Synergistia</taxon>
        <taxon>Synergistales</taxon>
        <taxon>Dethiosulfovibrionaceae</taxon>
        <taxon>Pyramidobacter</taxon>
    </lineage>
</organism>
<dbReference type="Proteomes" id="UP000473699">
    <property type="component" value="Unassembled WGS sequence"/>
</dbReference>
<dbReference type="InterPro" id="IPR005064">
    <property type="entry name" value="BUG"/>
</dbReference>
<dbReference type="EMBL" id="VUNH01000006">
    <property type="protein sequence ID" value="MST55736.1"/>
    <property type="molecule type" value="Genomic_DNA"/>
</dbReference>
<comment type="caution">
    <text evidence="3">The sequence shown here is derived from an EMBL/GenBank/DDBJ whole genome shotgun (WGS) entry which is preliminary data.</text>
</comment>
<accession>A0A6L5YBM4</accession>
<dbReference type="AlphaFoldDB" id="A0A6L5YBM4"/>
<evidence type="ECO:0000256" key="2">
    <source>
        <dbReference type="SAM" id="SignalP"/>
    </source>
</evidence>
<dbReference type="PANTHER" id="PTHR42928">
    <property type="entry name" value="TRICARBOXYLATE-BINDING PROTEIN"/>
    <property type="match status" value="1"/>
</dbReference>
<name>A0A6L5YBM4_9BACT</name>
<protein>
    <submittedName>
        <fullName evidence="3">Tripartite tricarboxylate transporter substrate binding protein</fullName>
    </submittedName>
</protein>
<dbReference type="RefSeq" id="WP_154528828.1">
    <property type="nucleotide sequence ID" value="NZ_JAXDZJ010000188.1"/>
</dbReference>
<evidence type="ECO:0000313" key="4">
    <source>
        <dbReference type="Proteomes" id="UP000473699"/>
    </source>
</evidence>
<keyword evidence="4" id="KW-1185">Reference proteome</keyword>
<dbReference type="Gene3D" id="3.40.190.150">
    <property type="entry name" value="Bordetella uptake gene, domain 1"/>
    <property type="match status" value="1"/>
</dbReference>
<reference evidence="3 4" key="1">
    <citation type="submission" date="2019-08" db="EMBL/GenBank/DDBJ databases">
        <title>In-depth cultivation of the pig gut microbiome towards novel bacterial diversity and tailored functional studies.</title>
        <authorList>
            <person name="Wylensek D."/>
            <person name="Hitch T.C.A."/>
            <person name="Clavel T."/>
        </authorList>
    </citation>
    <scope>NUCLEOTIDE SEQUENCE [LARGE SCALE GENOMIC DNA]</scope>
    <source>
        <strain evidence="3 4">SM-530-WT-4B</strain>
    </source>
</reference>
<evidence type="ECO:0000256" key="1">
    <source>
        <dbReference type="ARBA" id="ARBA00006987"/>
    </source>
</evidence>
<proteinExistence type="inferred from homology"/>
<feature type="signal peptide" evidence="2">
    <location>
        <begin position="1"/>
        <end position="23"/>
    </location>
</feature>
<dbReference type="SUPFAM" id="SSF53850">
    <property type="entry name" value="Periplasmic binding protein-like II"/>
    <property type="match status" value="1"/>
</dbReference>
<keyword evidence="2" id="KW-0732">Signal</keyword>
<feature type="chain" id="PRO_5026999157" evidence="2">
    <location>
        <begin position="24"/>
        <end position="330"/>
    </location>
</feature>
<gene>
    <name evidence="3" type="ORF">FYJ74_06780</name>
</gene>
<sequence>MKKFVYALLAVSLLGVAAVSAGAEEWKFTRKIDVVCPWGVGGGADSTIRPMAKLLKDILGVEVEVVNVSGGSGVNGVEYTYKQPADGYTFMLGTQSLIMQDLQGATSMNFRSEFIPVAKLVHSINIIAGSKKAMDQKGYHSFSEMIKYAKEHPFEINVGMLTATGADGASLRQTLAGLDVNEVPYSGGSEMNSALVGGHIDMMITGTDEIAGLIQAGDIVPLCAICEKRMKLYPDMECTGELGIDSFIGTWRGIFAKAGTPQPAIDALVAAIEKAVQTKEWQDFLVSGAYDERPGFAAPQEFAELFENEYKTFTEYLKSEEVLKKDYYAK</sequence>
<dbReference type="CDD" id="cd07012">
    <property type="entry name" value="PBP2_Bug_TTT"/>
    <property type="match status" value="1"/>
</dbReference>
<dbReference type="Gene3D" id="3.40.190.10">
    <property type="entry name" value="Periplasmic binding protein-like II"/>
    <property type="match status" value="1"/>
</dbReference>
<evidence type="ECO:0000313" key="3">
    <source>
        <dbReference type="EMBL" id="MST55736.1"/>
    </source>
</evidence>